<dbReference type="AlphaFoldDB" id="A0A7W6DJN6"/>
<dbReference type="InterPro" id="IPR018666">
    <property type="entry name" value="DUF2125"/>
</dbReference>
<evidence type="ECO:0000313" key="2">
    <source>
        <dbReference type="Proteomes" id="UP000541426"/>
    </source>
</evidence>
<name>A0A7W6DJN6_9RHOB</name>
<comment type="caution">
    <text evidence="1">The sequence shown here is derived from an EMBL/GenBank/DDBJ whole genome shotgun (WGS) entry which is preliminary data.</text>
</comment>
<dbReference type="Pfam" id="PF09898">
    <property type="entry name" value="DUF2125"/>
    <property type="match status" value="1"/>
</dbReference>
<sequence>MKRYVGLVVAAALLWGGYWAVQAWTLRSSIEDWFEDRRLDGWVAQYDDLSVNGFPSRLDVTISGIDLQDPEHQTGWQAPFLQILGLSYQRDHVILAFADSQQVLLPDGPVTVTSDGLRASLVKTDDIIERLNIEAEVLNINGPAAEAALAGVLFNFHHVEGTDYRLALSAQGVATPGGSGSDAVDVQALLGFDQPWSLDALNNDRPQPRTATLRQASYHHEGLELDVAGDVTADEEGRMSGELTVRAVNWQALLEQAREAGTLPDALADTLRDALSVAAGLSGRRDTLDLPLTFRRGDMSFGMIPLGEAPRLRLP</sequence>
<accession>A0A7W6DJN6</accession>
<dbReference type="RefSeq" id="WP_183962865.1">
    <property type="nucleotide sequence ID" value="NZ_BAABBZ010000012.1"/>
</dbReference>
<evidence type="ECO:0008006" key="3">
    <source>
        <dbReference type="Google" id="ProtNLM"/>
    </source>
</evidence>
<gene>
    <name evidence="1" type="ORF">GGQ68_000574</name>
</gene>
<reference evidence="1 2" key="1">
    <citation type="submission" date="2020-08" db="EMBL/GenBank/DDBJ databases">
        <title>Genomic Encyclopedia of Type Strains, Phase IV (KMG-IV): sequencing the most valuable type-strain genomes for metagenomic binning, comparative biology and taxonomic classification.</title>
        <authorList>
            <person name="Goeker M."/>
        </authorList>
    </citation>
    <scope>NUCLEOTIDE SEQUENCE [LARGE SCALE GENOMIC DNA]</scope>
    <source>
        <strain evidence="1 2">DSM 102235</strain>
    </source>
</reference>
<proteinExistence type="predicted"/>
<evidence type="ECO:0000313" key="1">
    <source>
        <dbReference type="EMBL" id="MBB3984263.1"/>
    </source>
</evidence>
<keyword evidence="2" id="KW-1185">Reference proteome</keyword>
<organism evidence="1 2">
    <name type="scientific">Sagittula marina</name>
    <dbReference type="NCBI Taxonomy" id="943940"/>
    <lineage>
        <taxon>Bacteria</taxon>
        <taxon>Pseudomonadati</taxon>
        <taxon>Pseudomonadota</taxon>
        <taxon>Alphaproteobacteria</taxon>
        <taxon>Rhodobacterales</taxon>
        <taxon>Roseobacteraceae</taxon>
        <taxon>Sagittula</taxon>
    </lineage>
</organism>
<protein>
    <recommendedName>
        <fullName evidence="3">DUF2125 domain-containing protein</fullName>
    </recommendedName>
</protein>
<dbReference type="EMBL" id="JACIEJ010000001">
    <property type="protein sequence ID" value="MBB3984263.1"/>
    <property type="molecule type" value="Genomic_DNA"/>
</dbReference>
<dbReference type="Proteomes" id="UP000541426">
    <property type="component" value="Unassembled WGS sequence"/>
</dbReference>